<evidence type="ECO:0000313" key="2">
    <source>
        <dbReference type="Proteomes" id="UP000035704"/>
    </source>
</evidence>
<keyword evidence="2" id="KW-1185">Reference proteome</keyword>
<dbReference type="RefSeq" id="WP_044826444.1">
    <property type="nucleotide sequence ID" value="NZ_CP009687.1"/>
</dbReference>
<dbReference type="Proteomes" id="UP000035704">
    <property type="component" value="Chromosome"/>
</dbReference>
<protein>
    <submittedName>
        <fullName evidence="1">Uncharacterized protein</fullName>
    </submittedName>
</protein>
<dbReference type="PATRIC" id="fig|84022.5.peg.2609"/>
<reference evidence="1 2" key="1">
    <citation type="submission" date="2014-10" db="EMBL/GenBank/DDBJ databases">
        <title>Genome sequence of Clostridium aceticum DSM 1496.</title>
        <authorList>
            <person name="Poehlein A."/>
            <person name="Schiel-Bengelsdorf B."/>
            <person name="Gottschalk G."/>
            <person name="Duerre P."/>
            <person name="Daniel R."/>
        </authorList>
    </citation>
    <scope>NUCLEOTIDE SEQUENCE [LARGE SCALE GENOMIC DNA]</scope>
    <source>
        <strain evidence="1 2">DSM 1496</strain>
    </source>
</reference>
<evidence type="ECO:0000313" key="1">
    <source>
        <dbReference type="EMBL" id="AKL96081.1"/>
    </source>
</evidence>
<organism evidence="1 2">
    <name type="scientific">Clostridium aceticum</name>
    <dbReference type="NCBI Taxonomy" id="84022"/>
    <lineage>
        <taxon>Bacteria</taxon>
        <taxon>Bacillati</taxon>
        <taxon>Bacillota</taxon>
        <taxon>Clostridia</taxon>
        <taxon>Eubacteriales</taxon>
        <taxon>Clostridiaceae</taxon>
        <taxon>Clostridium</taxon>
    </lineage>
</organism>
<name>A0A0D8I696_9CLOT</name>
<proteinExistence type="predicted"/>
<gene>
    <name evidence="1" type="ORF">CACET_c26360</name>
</gene>
<dbReference type="KEGG" id="cace:CACET_c26360"/>
<sequence length="90" mass="10215">MAGNEPLCLVLQHEIDEACQKKSGKNKEHGRGYVIRAIELFKKFNTVFRLGPLIDLFPRTDENYNSTVDILPPTENISKITVDILPMTDI</sequence>
<accession>A0A0D8I696</accession>
<dbReference type="EMBL" id="CP009687">
    <property type="protein sequence ID" value="AKL96081.1"/>
    <property type="molecule type" value="Genomic_DNA"/>
</dbReference>
<dbReference type="AlphaFoldDB" id="A0A0D8I696"/>